<keyword evidence="2" id="KW-1133">Transmembrane helix</keyword>
<keyword evidence="4" id="KW-1185">Reference proteome</keyword>
<feature type="region of interest" description="Disordered" evidence="1">
    <location>
        <begin position="129"/>
        <end position="355"/>
    </location>
</feature>
<evidence type="ECO:0000256" key="2">
    <source>
        <dbReference type="SAM" id="Phobius"/>
    </source>
</evidence>
<feature type="compositionally biased region" description="Polar residues" evidence="1">
    <location>
        <begin position="270"/>
        <end position="279"/>
    </location>
</feature>
<dbReference type="EMBL" id="CP059343">
    <property type="protein sequence ID" value="QMS56003.1"/>
    <property type="molecule type" value="Genomic_DNA"/>
</dbReference>
<accession>A0A7D7Q7U3</accession>
<protein>
    <submittedName>
        <fullName evidence="3">Uncharacterized protein</fullName>
    </submittedName>
</protein>
<dbReference type="Proteomes" id="UP000216825">
    <property type="component" value="Chromosome"/>
</dbReference>
<feature type="region of interest" description="Disordered" evidence="1">
    <location>
        <begin position="496"/>
        <end position="523"/>
    </location>
</feature>
<dbReference type="KEGG" id="kvr:CIB50_0000703"/>
<feature type="compositionally biased region" description="Low complexity" evidence="1">
    <location>
        <begin position="497"/>
        <end position="521"/>
    </location>
</feature>
<feature type="compositionally biased region" description="Basic and acidic residues" evidence="1">
    <location>
        <begin position="219"/>
        <end position="250"/>
    </location>
</feature>
<feature type="compositionally biased region" description="Polar residues" evidence="1">
    <location>
        <begin position="306"/>
        <end position="319"/>
    </location>
</feature>
<sequence>MSQPIALGTVLGGRYKVVASLTSSPEGDHVLQGEDQILRRRVSILVPSTGHESFVVDRARSLAGGAGHSGFQVLDMGQTEDSTYLVTSYYPADDLLDALLTHHDDSEDDSLSDDIFGGSRTAASSSYIYEEPDPTQPQQVVAAPDAGSASQPAVTRWDPSDYDDYDDAPAAPSVRNRLGMRRKVRPGAVRSTMFDREASRAGTAGASAAAGEIDPTYDGDNRYESYARTEGKPGRLDERSSAPRGNERDAGGAGPADDAAAVADHGRAASSTRDGNSPNRDGASVHEGSPSPDTAGAGPVEDAAQTVDTGPAASSSRDGNSPAREGSPTRGGSPSRDAAAVAAGSRGGASTGGGAAAAGVAAGAAAAGGAALGDAAAGARRGDGAEEAAAPTGAAAADGARTQHPETFRPESARPENLRAGASAATAAGATGSTETDPEHEGAGAGDGDEPVDTAEDRRKGPLRWLLLLLLVLALVAVIVLCFRSLGSLTSQFSQEGPAQQNAAPGEPGGPAVSSSPSSNATPEIAGVTRVTADPNFMSDTDATLNQATDGNPATYWLSYGFSNAQFGSLVQYVGLAAQLEEPAPVQEITVQQANGSGGQFTVYVSDSPSLDGAEKVGSGSFTGPEIRVPLSDAARTKPHEYVLVVWDQLPQLTSPIGGYQYGLRIGELAVR</sequence>
<name>A0A7D7Q7U3_KOCVA</name>
<evidence type="ECO:0000256" key="1">
    <source>
        <dbReference type="SAM" id="MobiDB-lite"/>
    </source>
</evidence>
<reference evidence="3" key="2">
    <citation type="submission" date="2020-07" db="EMBL/GenBank/DDBJ databases">
        <title>Genome of starter culture bacteria Kocuria salsicia reveals its technological properties and safety for usage in meat industry.</title>
        <authorList>
            <person name="Michael M."/>
            <person name="Konstantin K."/>
            <person name="Evgenii K."/>
            <person name="Galina S."/>
            <person name="Oksana K."/>
            <person name="Andrei L."/>
        </authorList>
    </citation>
    <scope>NUCLEOTIDE SEQUENCE [LARGE SCALE GENOMIC DNA]</scope>
    <source>
        <strain evidence="3">80</strain>
    </source>
</reference>
<feature type="transmembrane region" description="Helical" evidence="2">
    <location>
        <begin position="465"/>
        <end position="483"/>
    </location>
</feature>
<evidence type="ECO:0000313" key="3">
    <source>
        <dbReference type="EMBL" id="QMS56003.1"/>
    </source>
</evidence>
<keyword evidence="2" id="KW-0472">Membrane</keyword>
<feature type="compositionally biased region" description="Basic and acidic residues" evidence="1">
    <location>
        <begin position="401"/>
        <end position="417"/>
    </location>
</feature>
<keyword evidence="2" id="KW-0812">Transmembrane</keyword>
<proteinExistence type="predicted"/>
<feature type="compositionally biased region" description="Low complexity" evidence="1">
    <location>
        <begin position="200"/>
        <end position="212"/>
    </location>
</feature>
<feature type="region of interest" description="Disordered" evidence="1">
    <location>
        <begin position="382"/>
        <end position="456"/>
    </location>
</feature>
<reference evidence="3" key="1">
    <citation type="submission" date="2017-08" db="EMBL/GenBank/DDBJ databases">
        <authorList>
            <person name="Minaev M."/>
            <person name="Kurbakov K.A."/>
            <person name="Solodovnikova G.I."/>
            <person name="Kuznetsova O.A."/>
            <person name="Lisitsyn A.B."/>
        </authorList>
    </citation>
    <scope>NUCLEOTIDE SEQUENCE</scope>
    <source>
        <strain evidence="3">80</strain>
    </source>
</reference>
<dbReference type="AlphaFoldDB" id="A0A7D7Q7U3"/>
<organism evidence="3 4">
    <name type="scientific">Kocuria varians</name>
    <name type="common">Micrococcus varians</name>
    <dbReference type="NCBI Taxonomy" id="1272"/>
    <lineage>
        <taxon>Bacteria</taxon>
        <taxon>Bacillati</taxon>
        <taxon>Actinomycetota</taxon>
        <taxon>Actinomycetes</taxon>
        <taxon>Micrococcales</taxon>
        <taxon>Micrococcaceae</taxon>
        <taxon>Kocuria</taxon>
    </lineage>
</organism>
<gene>
    <name evidence="3" type="ORF">CIB50_0000703</name>
</gene>
<evidence type="ECO:0000313" key="4">
    <source>
        <dbReference type="Proteomes" id="UP000216825"/>
    </source>
</evidence>
<feature type="compositionally biased region" description="Low complexity" evidence="1">
    <location>
        <begin position="387"/>
        <end position="400"/>
    </location>
</feature>
<feature type="compositionally biased region" description="Gly residues" evidence="1">
    <location>
        <begin position="345"/>
        <end position="355"/>
    </location>
</feature>
<dbReference type="Gene3D" id="2.60.120.260">
    <property type="entry name" value="Galactose-binding domain-like"/>
    <property type="match status" value="1"/>
</dbReference>
<dbReference type="RefSeq" id="WP_094393253.1">
    <property type="nucleotide sequence ID" value="NZ_CP059343.1"/>
</dbReference>
<feature type="compositionally biased region" description="Low complexity" evidence="1">
    <location>
        <begin position="420"/>
        <end position="434"/>
    </location>
</feature>